<comment type="similarity">
    <text evidence="1">Belongs to the metal hydrolase YfiT family.</text>
</comment>
<dbReference type="EC" id="3.-.-.-" evidence="1"/>
<dbReference type="HAMAP" id="MF_01256">
    <property type="entry name" value="YfiT_hydrol"/>
    <property type="match status" value="1"/>
</dbReference>
<comment type="cofactor">
    <cofactor evidence="1">
        <name>Zn(2+)</name>
        <dbReference type="ChEBI" id="CHEBI:29105"/>
    </cofactor>
    <text evidence="1">Binds 1 zinc ion per subunit.</text>
</comment>
<evidence type="ECO:0000259" key="2">
    <source>
        <dbReference type="Pfam" id="PF12867"/>
    </source>
</evidence>
<keyword evidence="1 3" id="KW-0378">Hydrolase</keyword>
<dbReference type="GO" id="GO:0016787">
    <property type="term" value="F:hydrolase activity"/>
    <property type="evidence" value="ECO:0007669"/>
    <property type="project" value="UniProtKB-KW"/>
</dbReference>
<dbReference type="EMBL" id="CAJVCE010000010">
    <property type="protein sequence ID" value="CAG7646090.1"/>
    <property type="molecule type" value="Genomic_DNA"/>
</dbReference>
<reference evidence="3 4" key="1">
    <citation type="submission" date="2021-06" db="EMBL/GenBank/DDBJ databases">
        <authorList>
            <person name="Criscuolo A."/>
        </authorList>
    </citation>
    <scope>NUCLEOTIDE SEQUENCE [LARGE SCALE GENOMIC DNA]</scope>
    <source>
        <strain evidence="4">CIP 111802</strain>
    </source>
</reference>
<keyword evidence="1" id="KW-0963">Cytoplasm</keyword>
<protein>
    <recommendedName>
        <fullName evidence="1">Putative metal-dependent hydrolase PAECIP111802_03656</fullName>
        <ecNumber evidence="1">3.-.-.-</ecNumber>
    </recommendedName>
</protein>
<keyword evidence="4" id="KW-1185">Reference proteome</keyword>
<evidence type="ECO:0000313" key="4">
    <source>
        <dbReference type="Proteomes" id="UP000730618"/>
    </source>
</evidence>
<accession>A0ABM8VJT6</accession>
<organism evidence="3 4">
    <name type="scientific">Paenibacillus allorhizosphaerae</name>
    <dbReference type="NCBI Taxonomy" id="2849866"/>
    <lineage>
        <taxon>Bacteria</taxon>
        <taxon>Bacillati</taxon>
        <taxon>Bacillota</taxon>
        <taxon>Bacilli</taxon>
        <taxon>Bacillales</taxon>
        <taxon>Paenibacillaceae</taxon>
        <taxon>Paenibacillus</taxon>
    </lineage>
</organism>
<dbReference type="InterPro" id="IPR023774">
    <property type="entry name" value="Put_metal_dep_hydrolase_YfiT"/>
</dbReference>
<comment type="subcellular location">
    <subcellularLocation>
        <location evidence="1">Cytoplasm</location>
    </subcellularLocation>
</comment>
<sequence>MTDSLRYPIGRFVKPEKMDMAQVQGWIRDIEELPQRVRDALQTASAAQYDTPYRPGGWTVRQVVHHLVDSHMNSVIRFKLALTEDNPTIKPYREEAWAELPDTLYAPVELSLALLDVLHARWVLLLRALSEADLLRTFHHPDSGSVPLYENIGIYAWHGRHHLAHIRLITG</sequence>
<evidence type="ECO:0000313" key="3">
    <source>
        <dbReference type="EMBL" id="CAG7646090.1"/>
    </source>
</evidence>
<name>A0ABM8VJT6_9BACL</name>
<dbReference type="InterPro" id="IPR024775">
    <property type="entry name" value="DinB-like"/>
</dbReference>
<evidence type="ECO:0000256" key="1">
    <source>
        <dbReference type="HAMAP-Rule" id="MF_01256"/>
    </source>
</evidence>
<dbReference type="RefSeq" id="WP_218099962.1">
    <property type="nucleotide sequence ID" value="NZ_CAJVCE010000010.1"/>
</dbReference>
<proteinExistence type="inferred from homology"/>
<dbReference type="Pfam" id="PF12867">
    <property type="entry name" value="DinB_2"/>
    <property type="match status" value="1"/>
</dbReference>
<dbReference type="Proteomes" id="UP000730618">
    <property type="component" value="Unassembled WGS sequence"/>
</dbReference>
<comment type="function">
    <text evidence="1">Possible metal-dependent hydrolase.</text>
</comment>
<comment type="subunit">
    <text evidence="1">Homodimer.</text>
</comment>
<feature type="binding site" evidence="1">
    <location>
        <position position="66"/>
    </location>
    <ligand>
        <name>Zn(2+)</name>
        <dbReference type="ChEBI" id="CHEBI:29105"/>
    </ligand>
</feature>
<dbReference type="NCBIfam" id="NF009807">
    <property type="entry name" value="PRK13291.1"/>
    <property type="match status" value="1"/>
</dbReference>
<feature type="binding site" evidence="1">
    <location>
        <position position="162"/>
    </location>
    <ligand>
        <name>Zn(2+)</name>
        <dbReference type="ChEBI" id="CHEBI:29105"/>
    </ligand>
</feature>
<keyword evidence="1" id="KW-0862">Zinc</keyword>
<keyword evidence="1" id="KW-0479">Metal-binding</keyword>
<feature type="binding site" evidence="1">
    <location>
        <position position="158"/>
    </location>
    <ligand>
        <name>Zn(2+)</name>
        <dbReference type="ChEBI" id="CHEBI:29105"/>
    </ligand>
</feature>
<feature type="domain" description="DinB-like" evidence="2">
    <location>
        <begin position="30"/>
        <end position="166"/>
    </location>
</feature>
<comment type="caution">
    <text evidence="3">The sequence shown here is derived from an EMBL/GenBank/DDBJ whole genome shotgun (WGS) entry which is preliminary data.</text>
</comment>
<gene>
    <name evidence="3" type="primary">yfiT_1</name>
    <name evidence="3" type="ORF">PAECIP111802_03656</name>
</gene>